<feature type="compositionally biased region" description="Basic and acidic residues" evidence="1">
    <location>
        <begin position="96"/>
        <end position="109"/>
    </location>
</feature>
<evidence type="ECO:0000313" key="2">
    <source>
        <dbReference type="EMBL" id="AHB12272.1"/>
    </source>
</evidence>
<accession>V5Q7Z7</accession>
<evidence type="ECO:0000313" key="3">
    <source>
        <dbReference type="Proteomes" id="UP000018624"/>
    </source>
</evidence>
<feature type="region of interest" description="Disordered" evidence="1">
    <location>
        <begin position="56"/>
        <end position="109"/>
    </location>
</feature>
<dbReference type="Proteomes" id="UP000018624">
    <property type="component" value="Segment"/>
</dbReference>
<organism evidence="2 3">
    <name type="scientific">Xylella phage Salvo</name>
    <dbReference type="NCBI Taxonomy" id="1415147"/>
    <lineage>
        <taxon>Viruses</taxon>
        <taxon>Duplodnaviria</taxon>
        <taxon>Heunggongvirae</taxon>
        <taxon>Uroviricota</taxon>
        <taxon>Caudoviricetes</taxon>
        <taxon>Casjensviridae</taxon>
        <taxon>Salvovirus</taxon>
        <taxon>Salvovirus salvo</taxon>
    </lineage>
</organism>
<protein>
    <submittedName>
        <fullName evidence="2">Uncharacterized protein</fullName>
    </submittedName>
</protein>
<name>V5Q7Z7_9CAUD</name>
<sequence length="109" mass="11622">MTTTVKFTHVNGNKAVELVDGKGVVHAVLDAPGRSVEITMHGDLQVTARETGEFFGASKPQGMVPNATVDENNTDANRYESGDLPPGAGDNGSNVEDERVEDRNPRNSI</sequence>
<keyword evidence="3" id="KW-1185">Reference proteome</keyword>
<reference evidence="2 3" key="1">
    <citation type="journal article" date="2014" name="J. Bacteriol.">
        <title>Characterization of novel virulent broad-host-range phages of Xylella fastidiosa and Xanthomonas.</title>
        <authorList>
            <person name="Ahern S.J."/>
            <person name="Das M."/>
            <person name="Bhowmick T.S."/>
            <person name="Young R."/>
            <person name="Gonzalez C.F."/>
        </authorList>
    </citation>
    <scope>NUCLEOTIDE SEQUENCE [LARGE SCALE GENOMIC DNA]</scope>
</reference>
<gene>
    <name evidence="2" type="ORF">Salvo_72</name>
</gene>
<evidence type="ECO:0000256" key="1">
    <source>
        <dbReference type="SAM" id="MobiDB-lite"/>
    </source>
</evidence>
<proteinExistence type="predicted"/>
<dbReference type="OrthoDB" id="39180at10239"/>
<dbReference type="EMBL" id="KF626668">
    <property type="protein sequence ID" value="AHB12272.1"/>
    <property type="molecule type" value="Genomic_DNA"/>
</dbReference>